<protein>
    <submittedName>
        <fullName evidence="1">Uncharacterized protein</fullName>
    </submittedName>
</protein>
<organism evidence="1">
    <name type="scientific">Arundo donax</name>
    <name type="common">Giant reed</name>
    <name type="synonym">Donax arundinaceus</name>
    <dbReference type="NCBI Taxonomy" id="35708"/>
    <lineage>
        <taxon>Eukaryota</taxon>
        <taxon>Viridiplantae</taxon>
        <taxon>Streptophyta</taxon>
        <taxon>Embryophyta</taxon>
        <taxon>Tracheophyta</taxon>
        <taxon>Spermatophyta</taxon>
        <taxon>Magnoliopsida</taxon>
        <taxon>Liliopsida</taxon>
        <taxon>Poales</taxon>
        <taxon>Poaceae</taxon>
        <taxon>PACMAD clade</taxon>
        <taxon>Arundinoideae</taxon>
        <taxon>Arundineae</taxon>
        <taxon>Arundo</taxon>
    </lineage>
</organism>
<evidence type="ECO:0000313" key="1">
    <source>
        <dbReference type="EMBL" id="JAE29455.1"/>
    </source>
</evidence>
<dbReference type="AlphaFoldDB" id="A0A0A9GWS2"/>
<reference evidence="1" key="1">
    <citation type="submission" date="2014-09" db="EMBL/GenBank/DDBJ databases">
        <authorList>
            <person name="Magalhaes I.L.F."/>
            <person name="Oliveira U."/>
            <person name="Santos F.R."/>
            <person name="Vidigal T.H.D.A."/>
            <person name="Brescovit A.D."/>
            <person name="Santos A.J."/>
        </authorList>
    </citation>
    <scope>NUCLEOTIDE SEQUENCE</scope>
    <source>
        <tissue evidence="1">Shoot tissue taken approximately 20 cm above the soil surface</tissue>
    </source>
</reference>
<proteinExistence type="predicted"/>
<accession>A0A0A9GWS2</accession>
<reference evidence="1" key="2">
    <citation type="journal article" date="2015" name="Data Brief">
        <title>Shoot transcriptome of the giant reed, Arundo donax.</title>
        <authorList>
            <person name="Barrero R.A."/>
            <person name="Guerrero F.D."/>
            <person name="Moolhuijzen P."/>
            <person name="Goolsby J.A."/>
            <person name="Tidwell J."/>
            <person name="Bellgard S.E."/>
            <person name="Bellgard M.I."/>
        </authorList>
    </citation>
    <scope>NUCLEOTIDE SEQUENCE</scope>
    <source>
        <tissue evidence="1">Shoot tissue taken approximately 20 cm above the soil surface</tissue>
    </source>
</reference>
<dbReference type="EMBL" id="GBRH01168441">
    <property type="protein sequence ID" value="JAE29455.1"/>
    <property type="molecule type" value="Transcribed_RNA"/>
</dbReference>
<sequence>MNHSNCILNCCFSFCRFGLLKWKNGSMRL</sequence>
<name>A0A0A9GWS2_ARUDO</name>